<dbReference type="PANTHER" id="PTHR37829:SF3">
    <property type="entry name" value="PROTEIN JAYE-RELATED"/>
    <property type="match status" value="1"/>
</dbReference>
<comment type="caution">
    <text evidence="5">The sequence shown here is derived from an EMBL/GenBank/DDBJ whole genome shotgun (WGS) entry which is preliminary data.</text>
</comment>
<keyword evidence="6" id="KW-1185">Reference proteome</keyword>
<dbReference type="InterPro" id="IPR006949">
    <property type="entry name" value="Barrel_Baseplate_J-like"/>
</dbReference>
<accession>A0AB34CKD0</accession>
<evidence type="ECO:0000256" key="1">
    <source>
        <dbReference type="ARBA" id="ARBA00038087"/>
    </source>
</evidence>
<evidence type="ECO:0000259" key="4">
    <source>
        <dbReference type="Pfam" id="PF26079"/>
    </source>
</evidence>
<dbReference type="InterPro" id="IPR058530">
    <property type="entry name" value="Baseplate_J-like_C"/>
</dbReference>
<dbReference type="EMBL" id="VWVM01000004">
    <property type="protein sequence ID" value="KAA6126813.1"/>
    <property type="molecule type" value="Genomic_DNA"/>
</dbReference>
<sequence length="360" mass="37602">MPLTIPSQDDIAGNYLDEVSNQLPDADVYSDSDYRVRANATASAHWGLYQYVAWALRQAFPDTADTEYLEMHARLRSLTRKQATAAGGSVTLTGKAATTVASGLQFRVKGNDTLYQTTEAGKTGSDGALTVAAKATTTGTAGNLTAGSTGTLVSAPSGIDSAVTVVTMTGATDTETDDELLARLLDVMRQPPAGGNAHDYKVWAESVNGVSGAYVFPLRRGLGTVDVVITATGGLPSAETLKAVQDYIDSVRPVGPGAAGCKVLAPTIKTVDVTAAVGISESVTFDAVQGAITTSLNTWFNALIPGQEAIRSQMGALISDVDGVLDYELAKPTANVTPTVDENTVEWVRPGTFTFTQLQE</sequence>
<feature type="domain" description="Baseplate J-like central" evidence="3">
    <location>
        <begin position="192"/>
        <end position="256"/>
    </location>
</feature>
<feature type="domain" description="Baseplate protein J-like barrel" evidence="2">
    <location>
        <begin position="89"/>
        <end position="170"/>
    </location>
</feature>
<dbReference type="RefSeq" id="WP_150037387.1">
    <property type="nucleotide sequence ID" value="NZ_VWVM01000004.1"/>
</dbReference>
<dbReference type="Proteomes" id="UP000324255">
    <property type="component" value="Unassembled WGS sequence"/>
</dbReference>
<dbReference type="Pfam" id="PF26079">
    <property type="entry name" value="Baseplate_J_C"/>
    <property type="match status" value="1"/>
</dbReference>
<proteinExistence type="inferred from homology"/>
<protein>
    <submittedName>
        <fullName evidence="5">Baseplate J/gp47 family protein</fullName>
    </submittedName>
</protein>
<feature type="domain" description="Baseplate J-like C-terminal" evidence="4">
    <location>
        <begin position="271"/>
        <end position="353"/>
    </location>
</feature>
<reference evidence="5 6" key="1">
    <citation type="submission" date="2019-09" db="EMBL/GenBank/DDBJ databases">
        <title>Genomic diversity of phyloplane-associated Pantoea species in Pakistan cotton crop.</title>
        <authorList>
            <person name="Tufail M.R."/>
            <person name="Cook D.R."/>
        </authorList>
    </citation>
    <scope>NUCLEOTIDE SEQUENCE [LARGE SCALE GENOMIC DNA]</scope>
    <source>
        <strain evidence="5 6">B_8</strain>
    </source>
</reference>
<dbReference type="InterPro" id="IPR058531">
    <property type="entry name" value="Baseplate_J_M"/>
</dbReference>
<evidence type="ECO:0000259" key="3">
    <source>
        <dbReference type="Pfam" id="PF26078"/>
    </source>
</evidence>
<evidence type="ECO:0000259" key="2">
    <source>
        <dbReference type="Pfam" id="PF04865"/>
    </source>
</evidence>
<gene>
    <name evidence="5" type="ORF">F3I20_07060</name>
</gene>
<dbReference type="PANTHER" id="PTHR37829">
    <property type="entry name" value="PHAGE-LIKE ELEMENT PBSX PROTEIN XKDT"/>
    <property type="match status" value="1"/>
</dbReference>
<name>A0AB34CKD0_9GAMM</name>
<dbReference type="Pfam" id="PF04865">
    <property type="entry name" value="Baseplate_J"/>
    <property type="match status" value="1"/>
</dbReference>
<dbReference type="AlphaFoldDB" id="A0AB34CKD0"/>
<evidence type="ECO:0000313" key="6">
    <source>
        <dbReference type="Proteomes" id="UP000324255"/>
    </source>
</evidence>
<dbReference type="Pfam" id="PF26078">
    <property type="entry name" value="Baseplate_J_M"/>
    <property type="match status" value="1"/>
</dbReference>
<comment type="similarity">
    <text evidence="1">Belongs to the Mu gp47/PBSX XkdT family.</text>
</comment>
<dbReference type="InterPro" id="IPR052399">
    <property type="entry name" value="Phage_Baseplate_Assmbl_Protein"/>
</dbReference>
<evidence type="ECO:0000313" key="5">
    <source>
        <dbReference type="EMBL" id="KAA6126813.1"/>
    </source>
</evidence>
<organism evidence="5 6">
    <name type="scientific">Candidatus Pantoea gossypiicola</name>
    <dbReference type="NCBI Taxonomy" id="2608008"/>
    <lineage>
        <taxon>Bacteria</taxon>
        <taxon>Pseudomonadati</taxon>
        <taxon>Pseudomonadota</taxon>
        <taxon>Gammaproteobacteria</taxon>
        <taxon>Enterobacterales</taxon>
        <taxon>Erwiniaceae</taxon>
        <taxon>Pantoea</taxon>
    </lineage>
</organism>